<feature type="compositionally biased region" description="Polar residues" evidence="1">
    <location>
        <begin position="213"/>
        <end position="225"/>
    </location>
</feature>
<evidence type="ECO:0000256" key="1">
    <source>
        <dbReference type="SAM" id="MobiDB-lite"/>
    </source>
</evidence>
<feature type="compositionally biased region" description="Low complexity" evidence="1">
    <location>
        <begin position="1030"/>
        <end position="1053"/>
    </location>
</feature>
<feature type="compositionally biased region" description="Polar residues" evidence="1">
    <location>
        <begin position="987"/>
        <end position="1005"/>
    </location>
</feature>
<feature type="compositionally biased region" description="Gly residues" evidence="1">
    <location>
        <begin position="671"/>
        <end position="680"/>
    </location>
</feature>
<name>A0A1Y2HN68_9FUNG</name>
<feature type="region of interest" description="Disordered" evidence="1">
    <location>
        <begin position="794"/>
        <end position="815"/>
    </location>
</feature>
<feature type="compositionally biased region" description="Low complexity" evidence="1">
    <location>
        <begin position="1253"/>
        <end position="1274"/>
    </location>
</feature>
<feature type="region of interest" description="Disordered" evidence="1">
    <location>
        <begin position="153"/>
        <end position="229"/>
    </location>
</feature>
<feature type="compositionally biased region" description="Polar residues" evidence="1">
    <location>
        <begin position="480"/>
        <end position="490"/>
    </location>
</feature>
<feature type="compositionally biased region" description="Basic and acidic residues" evidence="1">
    <location>
        <begin position="599"/>
        <end position="613"/>
    </location>
</feature>
<feature type="region of interest" description="Disordered" evidence="1">
    <location>
        <begin position="1232"/>
        <end position="1312"/>
    </location>
</feature>
<feature type="region of interest" description="Disordered" evidence="1">
    <location>
        <begin position="1327"/>
        <end position="1385"/>
    </location>
</feature>
<feature type="compositionally biased region" description="Basic and acidic residues" evidence="1">
    <location>
        <begin position="377"/>
        <end position="389"/>
    </location>
</feature>
<feature type="compositionally biased region" description="Basic residues" evidence="1">
    <location>
        <begin position="535"/>
        <end position="556"/>
    </location>
</feature>
<accession>A0A1Y2HN68</accession>
<dbReference type="InterPro" id="IPR051425">
    <property type="entry name" value="Formin_Homology"/>
</dbReference>
<keyword evidence="3" id="KW-1185">Reference proteome</keyword>
<protein>
    <submittedName>
        <fullName evidence="2">Uncharacterized protein</fullName>
    </submittedName>
</protein>
<feature type="compositionally biased region" description="Basic and acidic residues" evidence="1">
    <location>
        <begin position="1006"/>
        <end position="1017"/>
    </location>
</feature>
<feature type="compositionally biased region" description="Low complexity" evidence="1">
    <location>
        <begin position="632"/>
        <end position="647"/>
    </location>
</feature>
<evidence type="ECO:0000313" key="3">
    <source>
        <dbReference type="Proteomes" id="UP000193411"/>
    </source>
</evidence>
<feature type="region of interest" description="Disordered" evidence="1">
    <location>
        <begin position="1"/>
        <end position="135"/>
    </location>
</feature>
<sequence>MEATNPKKALSPSNSSRPYPTTTAPFDDLPHHGQHQQPPFGGARPARQLAHHPMPGAGGPGGSNALGSADNSLSMSAPSRRPNFGNNYDYETLVGYQEPAAGGVGERGGPHRHPSSSYRSHDFASGHQHQQHGVRYHHAYSSALMPASARVHSAYPSNPTASPPLPPPQQRKQFPSYSSARPPLPSGTTPTLPSYASPFSPIDRFHPSPYAPTVSSGPSPAQSAPHSAGLHDFHTVRGVTQTPNWQTQASYTPNSVFSSYPNTPAGVGASVGGVGSGGRAADAGHLSTRASTAGPTPAQHEHMGQQQVDGAANEGVDGDNDDFDVEGIPPGHVPVDAWGPQGPPAHVREMMRKRPLFDGGRVQPASPPKRYLSVERPGVDGDKQHRNVDMDGLVRSPVGSSGASAKGAASKAGGGFNSANTSDWTTSEHNEYDSESVTKGPLGTVRRAFTSTTHTVTHHHHHHHRSQDAQEHFLGPPSVGGSSTMANAATSDPLDVTSPTADERQQPHQHHQHLQSDMDVSEDDWSECKTTVTHKTTKRRAPQHHHPSRAHAHSHGHPVDQAPHGHAIGSPNAAVDEDSIPVAQDDEKRSFTHALAADTHGRTARSRDREREMPAPSPYYDGAIPPPPPLPQAYHMASSSTLGRRSGPAPPPGPGPAGPGSNSASVYFGNRRGGGGGGGYFDDDRLPPTGMGPASRAYWSDRERRMLMLDRDHAHADRDRYYSGYPPAPGAGQYSSPYPPPPPLLAPARGGQYDVEVRHMTAAEYPPRMPPPYPSASGLSPSMDEYERRTWAMGKPCDGLGDGADERDRVRYEGMPPVDTRLDRYRSFMPAGRGRYWGGGSPHEVYSSTSTRYHQHPAGYYRSYEEYMYEQREREYSSAMMDRGRGGYDRMDRGMMPQPPPPPPPAMPVGPSPPIMGLGRAEPSEWSAPRASDAPSEGPPPYDVGSWRGSPQRGRAVGRALGSVDSGHYGLRPDGWRHPSRLPPIHTRSTSAGSQTAHASASTSPHRQEKVARDDRLANNLSSGAHRPHPQSQPSSAAQAPAPSTSTAAVPHSLPDTPLLQLGPNMGTTSVGLAIMAAIDEGDIGKRRDYLTFTRATYTEMIECLRRPNEPLAPHITDRRRWKRLMNLLVEHPGQPTYQSLTWKQCPLWIIPHEDWDQLIWEYHYSNGQPGVAECNTVAKTARMLGRLYQTRRSRCGIFIEYIAQLLAMCPHCAGGEDGAKIISKAKGKITIGHQSQTQGGESEEAGATGQRPAPSTTAPAAATATASASHPSSQDADMAVLHSPHSPRDQQQQPALALAQQVPPTSPPAPAYLSFSYLPGLSIDPTHLAPDHVQQQPLSPPSSGASQRMLVDGESDGEIGSQQHDPLFSDPPPDPHVVFQDRRL</sequence>
<gene>
    <name evidence="2" type="ORF">BCR44DRAFT_47280</name>
</gene>
<organism evidence="2 3">
    <name type="scientific">Catenaria anguillulae PL171</name>
    <dbReference type="NCBI Taxonomy" id="765915"/>
    <lineage>
        <taxon>Eukaryota</taxon>
        <taxon>Fungi</taxon>
        <taxon>Fungi incertae sedis</taxon>
        <taxon>Blastocladiomycota</taxon>
        <taxon>Blastocladiomycetes</taxon>
        <taxon>Blastocladiales</taxon>
        <taxon>Catenariaceae</taxon>
        <taxon>Catenaria</taxon>
    </lineage>
</organism>
<feature type="region of interest" description="Disordered" evidence="1">
    <location>
        <begin position="890"/>
        <end position="1063"/>
    </location>
</feature>
<feature type="region of interest" description="Disordered" evidence="1">
    <location>
        <begin position="718"/>
        <end position="749"/>
    </location>
</feature>
<feature type="compositionally biased region" description="Polar residues" evidence="1">
    <location>
        <begin position="11"/>
        <end position="24"/>
    </location>
</feature>
<dbReference type="PANTHER" id="PTHR45725">
    <property type="entry name" value="FORMIN HOMOLOGY 2 FAMILY MEMBER"/>
    <property type="match status" value="1"/>
</dbReference>
<feature type="region of interest" description="Disordered" evidence="1">
    <location>
        <begin position="591"/>
        <end position="697"/>
    </location>
</feature>
<feature type="region of interest" description="Disordered" evidence="1">
    <location>
        <begin position="276"/>
        <end position="321"/>
    </location>
</feature>
<dbReference type="Proteomes" id="UP000193411">
    <property type="component" value="Unassembled WGS sequence"/>
</dbReference>
<dbReference type="EMBL" id="MCFL01000019">
    <property type="protein sequence ID" value="ORZ36010.1"/>
    <property type="molecule type" value="Genomic_DNA"/>
</dbReference>
<dbReference type="PANTHER" id="PTHR45725:SF3">
    <property type="entry name" value="DELPHILIN"/>
    <property type="match status" value="1"/>
</dbReference>
<feature type="region of interest" description="Disordered" evidence="1">
    <location>
        <begin position="358"/>
        <end position="573"/>
    </location>
</feature>
<evidence type="ECO:0000313" key="2">
    <source>
        <dbReference type="EMBL" id="ORZ36010.1"/>
    </source>
</evidence>
<feature type="compositionally biased region" description="Low complexity" evidence="1">
    <location>
        <begin position="1291"/>
        <end position="1304"/>
    </location>
</feature>
<feature type="compositionally biased region" description="Pro residues" evidence="1">
    <location>
        <begin position="897"/>
        <end position="914"/>
    </location>
</feature>
<feature type="compositionally biased region" description="Polar residues" evidence="1">
    <location>
        <begin position="1334"/>
        <end position="1347"/>
    </location>
</feature>
<feature type="compositionally biased region" description="Low complexity" evidence="1">
    <location>
        <begin position="399"/>
        <end position="411"/>
    </location>
</feature>
<reference evidence="2 3" key="1">
    <citation type="submission" date="2016-07" db="EMBL/GenBank/DDBJ databases">
        <title>Pervasive Adenine N6-methylation of Active Genes in Fungi.</title>
        <authorList>
            <consortium name="DOE Joint Genome Institute"/>
            <person name="Mondo S.J."/>
            <person name="Dannebaum R.O."/>
            <person name="Kuo R.C."/>
            <person name="Labutti K."/>
            <person name="Haridas S."/>
            <person name="Kuo A."/>
            <person name="Salamov A."/>
            <person name="Ahrendt S.R."/>
            <person name="Lipzen A."/>
            <person name="Sullivan W."/>
            <person name="Andreopoulos W.B."/>
            <person name="Clum A."/>
            <person name="Lindquist E."/>
            <person name="Daum C."/>
            <person name="Ramamoorthy G.K."/>
            <person name="Gryganskyi A."/>
            <person name="Culley D."/>
            <person name="Magnuson J.K."/>
            <person name="James T.Y."/>
            <person name="O'Malley M.A."/>
            <person name="Stajich J.E."/>
            <person name="Spatafora J.W."/>
            <person name="Visel A."/>
            <person name="Grigoriev I.V."/>
        </authorList>
    </citation>
    <scope>NUCLEOTIDE SEQUENCE [LARGE SCALE GENOMIC DNA]</scope>
    <source>
        <strain evidence="2 3">PL171</strain>
    </source>
</reference>
<comment type="caution">
    <text evidence="2">The sequence shown here is derived from an EMBL/GenBank/DDBJ whole genome shotgun (WGS) entry which is preliminary data.</text>
</comment>
<feature type="compositionally biased region" description="Pro residues" evidence="1">
    <location>
        <begin position="648"/>
        <end position="657"/>
    </location>
</feature>
<proteinExistence type="predicted"/>
<feature type="compositionally biased region" description="Basic residues" evidence="1">
    <location>
        <begin position="456"/>
        <end position="465"/>
    </location>
</feature>